<dbReference type="Pfam" id="PF01391">
    <property type="entry name" value="Collagen"/>
    <property type="match status" value="1"/>
</dbReference>
<evidence type="ECO:0000313" key="3">
    <source>
        <dbReference type="Proteomes" id="UP000010091"/>
    </source>
</evidence>
<dbReference type="EMBL" id="CP003824">
    <property type="protein sequence ID" value="AFR94601.1"/>
    <property type="molecule type" value="Genomic_DNA"/>
</dbReference>
<feature type="compositionally biased region" description="Pro residues" evidence="1">
    <location>
        <begin position="112"/>
        <end position="124"/>
    </location>
</feature>
<dbReference type="KEGG" id="cng:CNAG_07396"/>
<dbReference type="GeneID" id="23890245"/>
<sequence length="228" mass="24528">MVRIAMPSQVYQDPVLAAHPILQAHVQNRYIETPVPDDVLLSLNEDIFHPSAIPGQSLTRKRGAVRSFITAVNEAQAQHLHQTLIQGQPGPPGQVGPRGERGVRGTVGPAGPQGPPGPPGPPAPAGITKEEMLVLFTEFKQEVKSMLDDTTAGLKMEIKKAPYIQEALRHNALAISSSGILEAKFVPVPSVMNQRDLPDGLASLLSLCNTVCANNFYGCRDLFNQSMT</sequence>
<dbReference type="OrthoDB" id="2577830at2759"/>
<dbReference type="Proteomes" id="UP000010091">
    <property type="component" value="Chromosome 5"/>
</dbReference>
<evidence type="ECO:0000313" key="2">
    <source>
        <dbReference type="EMBL" id="AFR94601.1"/>
    </source>
</evidence>
<dbReference type="AlphaFoldDB" id="J9VMD4"/>
<proteinExistence type="predicted"/>
<gene>
    <name evidence="2" type="ORF">CNAG_07396</name>
</gene>
<keyword evidence="3" id="KW-1185">Reference proteome</keyword>
<dbReference type="VEuPathDB" id="FungiDB:CNAG_07396"/>
<dbReference type="RefSeq" id="XP_012049624.1">
    <property type="nucleotide sequence ID" value="XM_012194234.1"/>
</dbReference>
<organism evidence="2 3">
    <name type="scientific">Cryptococcus neoformans (strain H99 / ATCC 208821 / CBS 10515 / FGSC 9487)</name>
    <name type="common">Cryptococcus neoformans var. grubii serotype A</name>
    <dbReference type="NCBI Taxonomy" id="235443"/>
    <lineage>
        <taxon>Eukaryota</taxon>
        <taxon>Fungi</taxon>
        <taxon>Dikarya</taxon>
        <taxon>Basidiomycota</taxon>
        <taxon>Agaricomycotina</taxon>
        <taxon>Tremellomycetes</taxon>
        <taxon>Tremellales</taxon>
        <taxon>Cryptococcaceae</taxon>
        <taxon>Cryptococcus</taxon>
        <taxon>Cryptococcus neoformans species complex</taxon>
    </lineage>
</organism>
<evidence type="ECO:0000256" key="1">
    <source>
        <dbReference type="SAM" id="MobiDB-lite"/>
    </source>
</evidence>
<protein>
    <submittedName>
        <fullName evidence="2">Uncharacterized protein</fullName>
    </submittedName>
</protein>
<feature type="region of interest" description="Disordered" evidence="1">
    <location>
        <begin position="84"/>
        <end position="126"/>
    </location>
</feature>
<accession>J9VMD4</accession>
<dbReference type="Gene3D" id="1.20.5.320">
    <property type="entry name" value="6-Phosphogluconate Dehydrogenase, domain 3"/>
    <property type="match status" value="1"/>
</dbReference>
<dbReference type="InterPro" id="IPR008160">
    <property type="entry name" value="Collagen"/>
</dbReference>
<dbReference type="HOGENOM" id="CLU_069173_0_0_1"/>
<name>J9VMD4_CRYN9</name>
<reference evidence="2 3" key="1">
    <citation type="journal article" date="2014" name="PLoS Genet.">
        <title>Analysis of the genome and transcriptome of Cryptococcus neoformans var. grubii reveals complex RNA expression and microevolution leading to virulence attenuation.</title>
        <authorList>
            <person name="Janbon G."/>
            <person name="Ormerod K.L."/>
            <person name="Paulet D."/>
            <person name="Byrnes E.J.III."/>
            <person name="Yadav V."/>
            <person name="Chatterjee G."/>
            <person name="Mullapudi N."/>
            <person name="Hon C.C."/>
            <person name="Billmyre R.B."/>
            <person name="Brunel F."/>
            <person name="Bahn Y.S."/>
            <person name="Chen W."/>
            <person name="Chen Y."/>
            <person name="Chow E.W."/>
            <person name="Coppee J.Y."/>
            <person name="Floyd-Averette A."/>
            <person name="Gaillardin C."/>
            <person name="Gerik K.J."/>
            <person name="Goldberg J."/>
            <person name="Gonzalez-Hilarion S."/>
            <person name="Gujja S."/>
            <person name="Hamlin J.L."/>
            <person name="Hsueh Y.P."/>
            <person name="Ianiri G."/>
            <person name="Jones S."/>
            <person name="Kodira C.D."/>
            <person name="Kozubowski L."/>
            <person name="Lam W."/>
            <person name="Marra M."/>
            <person name="Mesner L.D."/>
            <person name="Mieczkowski P.A."/>
            <person name="Moyrand F."/>
            <person name="Nielsen K."/>
            <person name="Proux C."/>
            <person name="Rossignol T."/>
            <person name="Schein J.E."/>
            <person name="Sun S."/>
            <person name="Wollschlaeger C."/>
            <person name="Wood I.A."/>
            <person name="Zeng Q."/>
            <person name="Neuveglise C."/>
            <person name="Newlon C.S."/>
            <person name="Perfect J.R."/>
            <person name="Lodge J.K."/>
            <person name="Idnurm A."/>
            <person name="Stajich J.E."/>
            <person name="Kronstad J.W."/>
            <person name="Sanyal K."/>
            <person name="Heitman J."/>
            <person name="Fraser J.A."/>
            <person name="Cuomo C.A."/>
            <person name="Dietrich F.S."/>
        </authorList>
    </citation>
    <scope>NUCLEOTIDE SEQUENCE [LARGE SCALE GENOMIC DNA]</scope>
    <source>
        <strain evidence="3">H99 / ATCC 208821 / CBS 10515 / FGSC 9487</strain>
    </source>
</reference>